<evidence type="ECO:0000313" key="9">
    <source>
        <dbReference type="Proteomes" id="UP001501509"/>
    </source>
</evidence>
<dbReference type="PANTHER" id="PTHR43133">
    <property type="entry name" value="RNA POLYMERASE ECF-TYPE SIGMA FACTO"/>
    <property type="match status" value="1"/>
</dbReference>
<dbReference type="InterPro" id="IPR036388">
    <property type="entry name" value="WH-like_DNA-bd_sf"/>
</dbReference>
<dbReference type="Proteomes" id="UP001501509">
    <property type="component" value="Unassembled WGS sequence"/>
</dbReference>
<gene>
    <name evidence="8" type="ORF">GCM10010411_37530</name>
</gene>
<accession>A0ABP6C5H2</accession>
<dbReference type="SUPFAM" id="SSF88946">
    <property type="entry name" value="Sigma2 domain of RNA polymerase sigma factors"/>
    <property type="match status" value="1"/>
</dbReference>
<feature type="domain" description="RNA polymerase sigma factor 70 region 4 type 2" evidence="7">
    <location>
        <begin position="129"/>
        <end position="181"/>
    </location>
</feature>
<organism evidence="8 9">
    <name type="scientific">Actinomadura fulvescens</name>
    <dbReference type="NCBI Taxonomy" id="46160"/>
    <lineage>
        <taxon>Bacteria</taxon>
        <taxon>Bacillati</taxon>
        <taxon>Actinomycetota</taxon>
        <taxon>Actinomycetes</taxon>
        <taxon>Streptosporangiales</taxon>
        <taxon>Thermomonosporaceae</taxon>
        <taxon>Actinomadura</taxon>
    </lineage>
</organism>
<comment type="similarity">
    <text evidence="1">Belongs to the sigma-70 factor family. ECF subfamily.</text>
</comment>
<reference evidence="9" key="1">
    <citation type="journal article" date="2019" name="Int. J. Syst. Evol. Microbiol.">
        <title>The Global Catalogue of Microorganisms (GCM) 10K type strain sequencing project: providing services to taxonomists for standard genome sequencing and annotation.</title>
        <authorList>
            <consortium name="The Broad Institute Genomics Platform"/>
            <consortium name="The Broad Institute Genome Sequencing Center for Infectious Disease"/>
            <person name="Wu L."/>
            <person name="Ma J."/>
        </authorList>
    </citation>
    <scope>NUCLEOTIDE SEQUENCE [LARGE SCALE GENOMIC DNA]</scope>
    <source>
        <strain evidence="9">JCM 6833</strain>
    </source>
</reference>
<dbReference type="Pfam" id="PF08281">
    <property type="entry name" value="Sigma70_r4_2"/>
    <property type="match status" value="1"/>
</dbReference>
<dbReference type="NCBIfam" id="NF006089">
    <property type="entry name" value="PRK08241.1"/>
    <property type="match status" value="1"/>
</dbReference>
<sequence length="329" mass="36557">MTEEEGLDRRIEPFRMELLAYCYRMLGSAHDAEDLVQDIYLRAWRAREQYDETRSSLRTWLYRIATNACLTALEVRGRRPLPSGLVAASDPRGPLVQAEHAAWLQPLPDSSLDAGDPAGVVIDRGSLRLAFASALQHLSARQRGALILREVLGFSASETAEILGTTVVSVNSSLQRARTRLREVGVRQERVSEPSTAEQRAWVERYMKAFELADVEGLKRLLTEDVLMEMPPMLNWFSGRGNYGLFMEWVFEAAGRDWLLKEVTANGGQPGFAAYRRVGDGYELHTLQIFTVTAEGISRNSVFQESEVFTAFGLAVALDAQGVAKAGGS</sequence>
<dbReference type="InterPro" id="IPR013325">
    <property type="entry name" value="RNA_pol_sigma_r2"/>
</dbReference>
<dbReference type="InterPro" id="IPR014305">
    <property type="entry name" value="RNA_pol_sigma-G_actinobac"/>
</dbReference>
<dbReference type="InterPro" id="IPR013249">
    <property type="entry name" value="RNA_pol_sigma70_r4_t2"/>
</dbReference>
<keyword evidence="9" id="KW-1185">Reference proteome</keyword>
<dbReference type="InterPro" id="IPR007627">
    <property type="entry name" value="RNA_pol_sigma70_r2"/>
</dbReference>
<protein>
    <submittedName>
        <fullName evidence="8">Sigma-70 family RNA polymerase sigma factor</fullName>
    </submittedName>
</protein>
<dbReference type="Pfam" id="PF04542">
    <property type="entry name" value="Sigma70_r2"/>
    <property type="match status" value="1"/>
</dbReference>
<evidence type="ECO:0000256" key="4">
    <source>
        <dbReference type="ARBA" id="ARBA00023082"/>
    </source>
</evidence>
<evidence type="ECO:0000259" key="7">
    <source>
        <dbReference type="Pfam" id="PF08281"/>
    </source>
</evidence>
<name>A0ABP6C5H2_9ACTN</name>
<dbReference type="Gene3D" id="1.10.1740.10">
    <property type="match status" value="1"/>
</dbReference>
<feature type="domain" description="RNA polymerase sigma-70 region 2" evidence="6">
    <location>
        <begin position="16"/>
        <end position="78"/>
    </location>
</feature>
<keyword evidence="4" id="KW-0731">Sigma factor</keyword>
<dbReference type="RefSeq" id="WP_425546919.1">
    <property type="nucleotide sequence ID" value="NZ_BAAATD010000004.1"/>
</dbReference>
<keyword evidence="5" id="KW-0804">Transcription</keyword>
<dbReference type="Gene3D" id="3.10.450.50">
    <property type="match status" value="1"/>
</dbReference>
<dbReference type="InterPro" id="IPR014284">
    <property type="entry name" value="RNA_pol_sigma-70_dom"/>
</dbReference>
<comment type="caution">
    <text evidence="8">The sequence shown here is derived from an EMBL/GenBank/DDBJ whole genome shotgun (WGS) entry which is preliminary data.</text>
</comment>
<dbReference type="SUPFAM" id="SSF54427">
    <property type="entry name" value="NTF2-like"/>
    <property type="match status" value="1"/>
</dbReference>
<evidence type="ECO:0000313" key="8">
    <source>
        <dbReference type="EMBL" id="GAA2600339.1"/>
    </source>
</evidence>
<evidence type="ECO:0000256" key="2">
    <source>
        <dbReference type="ARBA" id="ARBA00011344"/>
    </source>
</evidence>
<evidence type="ECO:0000259" key="6">
    <source>
        <dbReference type="Pfam" id="PF04542"/>
    </source>
</evidence>
<keyword evidence="3" id="KW-0805">Transcription regulation</keyword>
<dbReference type="InterPro" id="IPR013324">
    <property type="entry name" value="RNA_pol_sigma_r3/r4-like"/>
</dbReference>
<proteinExistence type="inferred from homology"/>
<dbReference type="PANTHER" id="PTHR43133:SF65">
    <property type="entry name" value="ECF RNA POLYMERASE SIGMA FACTOR SIGG"/>
    <property type="match status" value="1"/>
</dbReference>
<evidence type="ECO:0000256" key="5">
    <source>
        <dbReference type="ARBA" id="ARBA00023163"/>
    </source>
</evidence>
<dbReference type="EMBL" id="BAAATD010000004">
    <property type="protein sequence ID" value="GAA2600339.1"/>
    <property type="molecule type" value="Genomic_DNA"/>
</dbReference>
<comment type="subunit">
    <text evidence="2">Interacts transiently with the RNA polymerase catalytic core formed by RpoA, RpoB, RpoC and RpoZ (2 alpha, 1 beta, 1 beta' and 1 omega subunit) to form the RNA polymerase holoenzyme that can initiate transcription.</text>
</comment>
<dbReference type="Gene3D" id="1.10.10.10">
    <property type="entry name" value="Winged helix-like DNA-binding domain superfamily/Winged helix DNA-binding domain"/>
    <property type="match status" value="1"/>
</dbReference>
<dbReference type="NCBIfam" id="TIGR02937">
    <property type="entry name" value="sigma70-ECF"/>
    <property type="match status" value="1"/>
</dbReference>
<dbReference type="InterPro" id="IPR032710">
    <property type="entry name" value="NTF2-like_dom_sf"/>
</dbReference>
<dbReference type="NCBIfam" id="TIGR02960">
    <property type="entry name" value="SigX5"/>
    <property type="match status" value="1"/>
</dbReference>
<dbReference type="SUPFAM" id="SSF88659">
    <property type="entry name" value="Sigma3 and sigma4 domains of RNA polymerase sigma factors"/>
    <property type="match status" value="1"/>
</dbReference>
<evidence type="ECO:0000256" key="3">
    <source>
        <dbReference type="ARBA" id="ARBA00023015"/>
    </source>
</evidence>
<dbReference type="CDD" id="cd06171">
    <property type="entry name" value="Sigma70_r4"/>
    <property type="match status" value="1"/>
</dbReference>
<dbReference type="InterPro" id="IPR039425">
    <property type="entry name" value="RNA_pol_sigma-70-like"/>
</dbReference>
<evidence type="ECO:0000256" key="1">
    <source>
        <dbReference type="ARBA" id="ARBA00010641"/>
    </source>
</evidence>